<dbReference type="AlphaFoldDB" id="A0A165JSA2"/>
<feature type="compositionally biased region" description="Pro residues" evidence="1">
    <location>
        <begin position="138"/>
        <end position="149"/>
    </location>
</feature>
<evidence type="ECO:0000313" key="3">
    <source>
        <dbReference type="Proteomes" id="UP000077266"/>
    </source>
</evidence>
<sequence>MDARSQTPDRSTRADGLVDDLNTLLDVLALSSPTIRLEAPHDLTPSLILALLESMLRARLPIPQTTREARTKGARIDAMKIFLGVLEADVLQEEIGLSEVDPRRLANGEWEEVVCVGRVLVWVARRMGYLASSSSSNPPSPSLVHPPSPKPRRPPMHGPRDSITTTGTGTAESFTNVFVVRPRARYPPGSPIPSSHPSRTPSPVDDTTALGLSFDPPRVSSPPRLHEQEDEDEEDEEAHRRDDRSLVHEHEHEYEERTEPFCTCDTHTHTHDQASTASTYCTCPHDASSVRYDGWIERVDDIDLDAYTNTGMGSSRTPRAQRSRELQQLYPGAFIRASSSRAGSATPSTSRAGAAGPFTSRADSAAPRMSSSRAGSAAPRTSSSRAAPPLSISRAVSAAPSTTRAPSTSTLTSATRAPSRYSELTLGPGPRNPTRHVSPAQHTLALMNERARLLAELASVRAGSAKR</sequence>
<accession>A0A165JSA2</accession>
<protein>
    <recommendedName>
        <fullName evidence="4">DUF5745 domain-containing protein</fullName>
    </recommendedName>
</protein>
<organism evidence="2 3">
    <name type="scientific">Exidia glandulosa HHB12029</name>
    <dbReference type="NCBI Taxonomy" id="1314781"/>
    <lineage>
        <taxon>Eukaryota</taxon>
        <taxon>Fungi</taxon>
        <taxon>Dikarya</taxon>
        <taxon>Basidiomycota</taxon>
        <taxon>Agaricomycotina</taxon>
        <taxon>Agaricomycetes</taxon>
        <taxon>Auriculariales</taxon>
        <taxon>Exidiaceae</taxon>
        <taxon>Exidia</taxon>
    </lineage>
</organism>
<keyword evidence="3" id="KW-1185">Reference proteome</keyword>
<feature type="region of interest" description="Disordered" evidence="1">
    <location>
        <begin position="335"/>
        <end position="437"/>
    </location>
</feature>
<feature type="compositionally biased region" description="Low complexity" evidence="1">
    <location>
        <begin position="360"/>
        <end position="420"/>
    </location>
</feature>
<evidence type="ECO:0000256" key="1">
    <source>
        <dbReference type="SAM" id="MobiDB-lite"/>
    </source>
</evidence>
<reference evidence="2 3" key="1">
    <citation type="journal article" date="2016" name="Mol. Biol. Evol.">
        <title>Comparative Genomics of Early-Diverging Mushroom-Forming Fungi Provides Insights into the Origins of Lignocellulose Decay Capabilities.</title>
        <authorList>
            <person name="Nagy L.G."/>
            <person name="Riley R."/>
            <person name="Tritt A."/>
            <person name="Adam C."/>
            <person name="Daum C."/>
            <person name="Floudas D."/>
            <person name="Sun H."/>
            <person name="Yadav J.S."/>
            <person name="Pangilinan J."/>
            <person name="Larsson K.H."/>
            <person name="Matsuura K."/>
            <person name="Barry K."/>
            <person name="Labutti K."/>
            <person name="Kuo R."/>
            <person name="Ohm R.A."/>
            <person name="Bhattacharya S.S."/>
            <person name="Shirouzu T."/>
            <person name="Yoshinaga Y."/>
            <person name="Martin F.M."/>
            <person name="Grigoriev I.V."/>
            <person name="Hibbett D.S."/>
        </authorList>
    </citation>
    <scope>NUCLEOTIDE SEQUENCE [LARGE SCALE GENOMIC DNA]</scope>
    <source>
        <strain evidence="2 3">HHB12029</strain>
    </source>
</reference>
<dbReference type="Proteomes" id="UP000077266">
    <property type="component" value="Unassembled WGS sequence"/>
</dbReference>
<dbReference type="OrthoDB" id="2596754at2759"/>
<name>A0A165JSA2_EXIGL</name>
<gene>
    <name evidence="2" type="ORF">EXIGLDRAFT_735563</name>
</gene>
<feature type="region of interest" description="Disordered" evidence="1">
    <location>
        <begin position="131"/>
        <end position="258"/>
    </location>
</feature>
<feature type="compositionally biased region" description="Polar residues" evidence="1">
    <location>
        <begin position="337"/>
        <end position="351"/>
    </location>
</feature>
<evidence type="ECO:0000313" key="2">
    <source>
        <dbReference type="EMBL" id="KZV95263.1"/>
    </source>
</evidence>
<dbReference type="InParanoid" id="A0A165JSA2"/>
<evidence type="ECO:0008006" key="4">
    <source>
        <dbReference type="Google" id="ProtNLM"/>
    </source>
</evidence>
<proteinExistence type="predicted"/>
<feature type="compositionally biased region" description="Basic and acidic residues" evidence="1">
    <location>
        <begin position="237"/>
        <end position="258"/>
    </location>
</feature>
<dbReference type="EMBL" id="KV425960">
    <property type="protein sequence ID" value="KZV95263.1"/>
    <property type="molecule type" value="Genomic_DNA"/>
</dbReference>